<dbReference type="Proteomes" id="UP000051952">
    <property type="component" value="Unassembled WGS sequence"/>
</dbReference>
<accession>A0A0S4J4Z2</accession>
<evidence type="ECO:0000313" key="1">
    <source>
        <dbReference type="EMBL" id="CUG82566.1"/>
    </source>
</evidence>
<organism evidence="1 2">
    <name type="scientific">Bodo saltans</name>
    <name type="common">Flagellated protozoan</name>
    <dbReference type="NCBI Taxonomy" id="75058"/>
    <lineage>
        <taxon>Eukaryota</taxon>
        <taxon>Discoba</taxon>
        <taxon>Euglenozoa</taxon>
        <taxon>Kinetoplastea</taxon>
        <taxon>Metakinetoplastina</taxon>
        <taxon>Eubodonida</taxon>
        <taxon>Bodonidae</taxon>
        <taxon>Bodo</taxon>
    </lineage>
</organism>
<sequence length="483" mass="52426">MPAKKAARTETSATANAALLEWIKNNDALLATDAKAATISELFQKVITAQKFNRNNTEHTFDWSAFKAAMENRDDNSPRWFVQLRKEDLLCEPDGLEGTSVDCFVVVEATEPTLAPAHFVLKEHWPNSDLEDNAPERVNSLADQKLHWKPITKDDGTSINAFLLSRREAAPVASAAPISFGIAAPVAAAPSTSNLSFGIATASPAAPINFGFGAPTAASPAAPAQSFGFGSTTPAAAAPATGFGFGAPAAKPTQPTQPAAGFSFGGPAATKQIPVTDVVFVLWSKNRVKEMLKELKSGSRIVKESTKIGADGKTMKLIMQNDLKDDVEKTAHDLVLNKIFAKSDAELRKIDTWLDNCPVYDEHLAPHLQKFRAKFLKDQAEESDEFAAMVEKYEANICAELSRMVAERKSLIAAETAVVEGISTLLKEHKIADKSTFRVLKYYPANDILPFRPFGKVSGISESGEHADLCFPPMYVFKNRLLQ</sequence>
<dbReference type="OMA" id="HWPYSDA"/>
<proteinExistence type="predicted"/>
<name>A0A0S4J4Z2_BODSA</name>
<gene>
    <name evidence="1" type="ORF">BSAL_87200</name>
</gene>
<reference evidence="2" key="1">
    <citation type="submission" date="2015-09" db="EMBL/GenBank/DDBJ databases">
        <authorList>
            <consortium name="Pathogen Informatics"/>
        </authorList>
    </citation>
    <scope>NUCLEOTIDE SEQUENCE [LARGE SCALE GENOMIC DNA]</scope>
    <source>
        <strain evidence="2">Lake Konstanz</strain>
    </source>
</reference>
<protein>
    <submittedName>
        <fullName evidence="1">Nucleoporin-like protein, putative</fullName>
    </submittedName>
</protein>
<dbReference type="AlphaFoldDB" id="A0A0S4J4Z2"/>
<dbReference type="VEuPathDB" id="TriTrypDB:BSAL_87200"/>
<evidence type="ECO:0000313" key="2">
    <source>
        <dbReference type="Proteomes" id="UP000051952"/>
    </source>
</evidence>
<dbReference type="OrthoDB" id="278499at2759"/>
<keyword evidence="2" id="KW-1185">Reference proteome</keyword>
<dbReference type="EMBL" id="CYKH01001079">
    <property type="protein sequence ID" value="CUG82566.1"/>
    <property type="molecule type" value="Genomic_DNA"/>
</dbReference>